<dbReference type="GO" id="GO:0004803">
    <property type="term" value="F:transposase activity"/>
    <property type="evidence" value="ECO:0007669"/>
    <property type="project" value="InterPro"/>
</dbReference>
<dbReference type="RefSeq" id="WP_184660117.1">
    <property type="nucleotide sequence ID" value="NZ_CP031518.1"/>
</dbReference>
<dbReference type="GO" id="GO:0006313">
    <property type="term" value="P:DNA transposition"/>
    <property type="evidence" value="ECO:0007669"/>
    <property type="project" value="InterPro"/>
</dbReference>
<dbReference type="PANTHER" id="PTHR33055:SF13">
    <property type="entry name" value="TRANSPOSASE"/>
    <property type="match status" value="1"/>
</dbReference>
<proteinExistence type="predicted"/>
<dbReference type="AlphaFoldDB" id="A0A7W8LMK5"/>
<gene>
    <name evidence="2" type="ORF">HNP76_002032</name>
</gene>
<protein>
    <submittedName>
        <fullName evidence="2">Transposase</fullName>
    </submittedName>
</protein>
<accession>A0A7W8LMK5</accession>
<dbReference type="PANTHER" id="PTHR33055">
    <property type="entry name" value="TRANSPOSASE FOR INSERTION SEQUENCE ELEMENT IS1111A"/>
    <property type="match status" value="1"/>
</dbReference>
<name>A0A7W8LMK5_9SPIR</name>
<comment type="caution">
    <text evidence="2">The sequence shown here is derived from an EMBL/GenBank/DDBJ whole genome shotgun (WGS) entry which is preliminary data.</text>
</comment>
<feature type="domain" description="Transposase IS116/IS110/IS902 C-terminal" evidence="1">
    <location>
        <begin position="3"/>
        <end position="81"/>
    </location>
</feature>
<evidence type="ECO:0000313" key="2">
    <source>
        <dbReference type="EMBL" id="MBB5226651.1"/>
    </source>
</evidence>
<organism evidence="2 3">
    <name type="scientific">Treponema ruminis</name>
    <dbReference type="NCBI Taxonomy" id="744515"/>
    <lineage>
        <taxon>Bacteria</taxon>
        <taxon>Pseudomonadati</taxon>
        <taxon>Spirochaetota</taxon>
        <taxon>Spirochaetia</taxon>
        <taxon>Spirochaetales</taxon>
        <taxon>Treponemataceae</taxon>
        <taxon>Treponema</taxon>
    </lineage>
</organism>
<evidence type="ECO:0000313" key="3">
    <source>
        <dbReference type="Proteomes" id="UP000518887"/>
    </source>
</evidence>
<dbReference type="EMBL" id="JACHFQ010000006">
    <property type="protein sequence ID" value="MBB5226651.1"/>
    <property type="molecule type" value="Genomic_DNA"/>
</dbReference>
<dbReference type="InterPro" id="IPR047650">
    <property type="entry name" value="Transpos_IS110"/>
</dbReference>
<dbReference type="Pfam" id="PF02371">
    <property type="entry name" value="Transposase_20"/>
    <property type="match status" value="1"/>
</dbReference>
<dbReference type="Proteomes" id="UP000518887">
    <property type="component" value="Unassembled WGS sequence"/>
</dbReference>
<evidence type="ECO:0000259" key="1">
    <source>
        <dbReference type="Pfam" id="PF02371"/>
    </source>
</evidence>
<dbReference type="InterPro" id="IPR003346">
    <property type="entry name" value="Transposase_20"/>
</dbReference>
<dbReference type="GO" id="GO:0003677">
    <property type="term" value="F:DNA binding"/>
    <property type="evidence" value="ECO:0007669"/>
    <property type="project" value="InterPro"/>
</dbReference>
<reference evidence="2 3" key="1">
    <citation type="submission" date="2020-08" db="EMBL/GenBank/DDBJ databases">
        <title>Genomic Encyclopedia of Type Strains, Phase IV (KMG-IV): sequencing the most valuable type-strain genomes for metagenomic binning, comparative biology and taxonomic classification.</title>
        <authorList>
            <person name="Goeker M."/>
        </authorList>
    </citation>
    <scope>NUCLEOTIDE SEQUENCE [LARGE SCALE GENOMIC DNA]</scope>
    <source>
        <strain evidence="2 3">DSM 103462</strain>
    </source>
</reference>
<keyword evidence="3" id="KW-1185">Reference proteome</keyword>
<sequence>MVNRLLTIRGCGKITAWTIRAYTEDISRFATAKKYAAFCGLVPWVQDSNETIHHGKITKRGPQELRTCFVQLVLGIRRCKDTSDWRMMQRYEYMKTNKGSGKSIVAAARKMAEIVWAMLSDKKDFDAQKMIGKYKPMSLAEETLTAMN</sequence>